<gene>
    <name evidence="3" type="ORF">QQX04_10820</name>
</gene>
<reference evidence="3" key="1">
    <citation type="submission" date="2023-06" db="EMBL/GenBank/DDBJ databases">
        <title>SYSU T00b26.</title>
        <authorList>
            <person name="Gao L."/>
            <person name="Fang B.-Z."/>
            <person name="Li W.-J."/>
        </authorList>
    </citation>
    <scope>NUCLEOTIDE SEQUENCE</scope>
    <source>
        <strain evidence="3">SYSU T00b26</strain>
    </source>
</reference>
<organism evidence="3 4">
    <name type="scientific">Demequina zhanjiangensis</name>
    <dbReference type="NCBI Taxonomy" id="3051659"/>
    <lineage>
        <taxon>Bacteria</taxon>
        <taxon>Bacillati</taxon>
        <taxon>Actinomycetota</taxon>
        <taxon>Actinomycetes</taxon>
        <taxon>Micrococcales</taxon>
        <taxon>Demequinaceae</taxon>
        <taxon>Demequina</taxon>
    </lineage>
</organism>
<sequence length="91" mass="9568">MCLGSIGQIVAVHDGGEALVDADGRRQRALNLTPGQVPLVAGDWVVVHSGFVLGTLTEPEALDALSIRAHHDPPRHGLAPVPDPMPQEVQP</sequence>
<name>A0ABT8G3I3_9MICO</name>
<proteinExistence type="inferred from homology"/>
<comment type="caution">
    <text evidence="3">The sequence shown here is derived from an EMBL/GenBank/DDBJ whole genome shotgun (WGS) entry which is preliminary data.</text>
</comment>
<protein>
    <submittedName>
        <fullName evidence="3">HypC/HybG/HupF family hydrogenase formation chaperone</fullName>
    </submittedName>
</protein>
<dbReference type="Gene3D" id="2.30.30.140">
    <property type="match status" value="1"/>
</dbReference>
<keyword evidence="4" id="KW-1185">Reference proteome</keyword>
<dbReference type="InterPro" id="IPR001109">
    <property type="entry name" value="Hydrogenase_HupF/HypC"/>
</dbReference>
<dbReference type="Pfam" id="PF01455">
    <property type="entry name" value="HupF_HypC"/>
    <property type="match status" value="1"/>
</dbReference>
<feature type="region of interest" description="Disordered" evidence="2">
    <location>
        <begin position="70"/>
        <end position="91"/>
    </location>
</feature>
<evidence type="ECO:0000313" key="4">
    <source>
        <dbReference type="Proteomes" id="UP001172738"/>
    </source>
</evidence>
<evidence type="ECO:0000256" key="2">
    <source>
        <dbReference type="SAM" id="MobiDB-lite"/>
    </source>
</evidence>
<dbReference type="EMBL" id="JAUHPV010000006">
    <property type="protein sequence ID" value="MDN4473484.1"/>
    <property type="molecule type" value="Genomic_DNA"/>
</dbReference>
<accession>A0ABT8G3I3</accession>
<dbReference type="RefSeq" id="WP_301129071.1">
    <property type="nucleotide sequence ID" value="NZ_JAUHPV010000006.1"/>
</dbReference>
<dbReference type="Proteomes" id="UP001172738">
    <property type="component" value="Unassembled WGS sequence"/>
</dbReference>
<comment type="similarity">
    <text evidence="1">Belongs to the HupF/HypC family.</text>
</comment>
<evidence type="ECO:0000313" key="3">
    <source>
        <dbReference type="EMBL" id="MDN4473484.1"/>
    </source>
</evidence>
<dbReference type="SUPFAM" id="SSF159127">
    <property type="entry name" value="HupF/HypC-like"/>
    <property type="match status" value="1"/>
</dbReference>
<evidence type="ECO:0000256" key="1">
    <source>
        <dbReference type="ARBA" id="ARBA00006018"/>
    </source>
</evidence>